<sequence>MEQIRPSLLTDEGHVNRGEPMCPEAVTAVQASVPYSCVLGTCTLASTHHSSVHAYSHFLAACELLHERWRTRGSKKFLKRQYFDYRMVEYSNEVDNSMVEVAKKNIRNSNYFSSIPSLELSEWAPKCCIATVCFLQSVDKGYKDQVVIKAKNECDQKDRKEMLMNKKKNQENASNKFIPFITTYNQSNKQFQQILKKHWHILRKDKDLSKDLSDIPRIIYKKPQTLKQILAPSCIPVKQHKNIKTFFSQDNNGFFSCKNCKACRTCKPKDKKIFSFKSNVTNEKFDIKCFINCNNSNVIYLLECPCKLQYIGRTGRNLKTRIREHINNIRKGVSTHSVSAHFKSHHNSDPSLLTFTGITKKMTHWRGSNIINQISREETFWIHKLKTLTPKGLNIEIDLKSFLTD</sequence>
<accession>A0A974DQX5</accession>
<reference evidence="3" key="1">
    <citation type="journal article" date="2016" name="Nature">
        <title>Genome evolution in the allotetraploid frog Xenopus laevis.</title>
        <authorList>
            <person name="Session A.M."/>
            <person name="Uno Y."/>
            <person name="Kwon T."/>
            <person name="Chapman J.A."/>
            <person name="Toyoda A."/>
            <person name="Takahashi S."/>
            <person name="Fukui A."/>
            <person name="Hikosaka A."/>
            <person name="Suzuki A."/>
            <person name="Kondo M."/>
            <person name="van Heeringen S.J."/>
            <person name="Quigley I."/>
            <person name="Heinz S."/>
            <person name="Ogino H."/>
            <person name="Ochi H."/>
            <person name="Hellsten U."/>
            <person name="Lyons J.B."/>
            <person name="Simakov O."/>
            <person name="Putnam N."/>
            <person name="Stites J."/>
            <person name="Kuroki Y."/>
            <person name="Tanaka T."/>
            <person name="Michiue T."/>
            <person name="Watanabe M."/>
            <person name="Bogdanovic O."/>
            <person name="Lister R."/>
            <person name="Georgiou G."/>
            <person name="Paranjpe S.S."/>
            <person name="van Kruijsbergen I."/>
            <person name="Shu S."/>
            <person name="Carlson J."/>
            <person name="Kinoshita T."/>
            <person name="Ohta Y."/>
            <person name="Mawaribuchi S."/>
            <person name="Jenkins J."/>
            <person name="Grimwood J."/>
            <person name="Schmutz J."/>
            <person name="Mitros T."/>
            <person name="Mozaffari S.V."/>
            <person name="Suzuki Y."/>
            <person name="Haramoto Y."/>
            <person name="Yamamoto T.S."/>
            <person name="Takagi C."/>
            <person name="Heald R."/>
            <person name="Miller K."/>
            <person name="Haudenschild C."/>
            <person name="Kitzman J."/>
            <person name="Nakayama T."/>
            <person name="Izutsu Y."/>
            <person name="Robert J."/>
            <person name="Fortriede J."/>
            <person name="Burns K."/>
            <person name="Lotay V."/>
            <person name="Karimi K."/>
            <person name="Yasuoka Y."/>
            <person name="Dichmann D.S."/>
            <person name="Flajnik M.F."/>
            <person name="Houston D.W."/>
            <person name="Shendure J."/>
            <person name="DuPasquier L."/>
            <person name="Vize P.D."/>
            <person name="Zorn A.M."/>
            <person name="Ito M."/>
            <person name="Marcotte E.M."/>
            <person name="Wallingford J.B."/>
            <person name="Ito Y."/>
            <person name="Asashima M."/>
            <person name="Ueno N."/>
            <person name="Matsuda Y."/>
            <person name="Veenstra G.J."/>
            <person name="Fujiyama A."/>
            <person name="Harland R.M."/>
            <person name="Taira M."/>
            <person name="Rokhsar D.S."/>
        </authorList>
    </citation>
    <scope>NUCLEOTIDE SEQUENCE [LARGE SCALE GENOMIC DNA]</scope>
    <source>
        <strain evidence="3">J</strain>
    </source>
</reference>
<dbReference type="PANTHER" id="PTHR21301:SF10">
    <property type="entry name" value="REVERSE TRANSCRIPTASE DOMAIN-CONTAINING PROTEIN"/>
    <property type="match status" value="1"/>
</dbReference>
<feature type="domain" description="GIY-YIG" evidence="1">
    <location>
        <begin position="298"/>
        <end position="337"/>
    </location>
</feature>
<dbReference type="InterPro" id="IPR000305">
    <property type="entry name" value="GIY-YIG_endonuc"/>
</dbReference>
<dbReference type="EMBL" id="CM004468">
    <property type="protein sequence ID" value="OCT95805.1"/>
    <property type="molecule type" value="Genomic_DNA"/>
</dbReference>
<gene>
    <name evidence="2" type="ORF">XELAEV_18013494mg</name>
</gene>
<name>A0A974DQX5_XENLA</name>
<organism evidence="2 3">
    <name type="scientific">Xenopus laevis</name>
    <name type="common">African clawed frog</name>
    <dbReference type="NCBI Taxonomy" id="8355"/>
    <lineage>
        <taxon>Eukaryota</taxon>
        <taxon>Metazoa</taxon>
        <taxon>Chordata</taxon>
        <taxon>Craniata</taxon>
        <taxon>Vertebrata</taxon>
        <taxon>Euteleostomi</taxon>
        <taxon>Amphibia</taxon>
        <taxon>Batrachia</taxon>
        <taxon>Anura</taxon>
        <taxon>Pipoidea</taxon>
        <taxon>Pipidae</taxon>
        <taxon>Xenopodinae</taxon>
        <taxon>Xenopus</taxon>
        <taxon>Xenopus</taxon>
    </lineage>
</organism>
<evidence type="ECO:0000313" key="2">
    <source>
        <dbReference type="EMBL" id="OCT95805.1"/>
    </source>
</evidence>
<proteinExistence type="predicted"/>
<dbReference type="AlphaFoldDB" id="A0A974DQX5"/>
<protein>
    <recommendedName>
        <fullName evidence="1">GIY-YIG domain-containing protein</fullName>
    </recommendedName>
</protein>
<evidence type="ECO:0000313" key="3">
    <source>
        <dbReference type="Proteomes" id="UP000694892"/>
    </source>
</evidence>
<dbReference type="Pfam" id="PF01541">
    <property type="entry name" value="GIY-YIG"/>
    <property type="match status" value="1"/>
</dbReference>
<dbReference type="Proteomes" id="UP000694892">
    <property type="component" value="Chromosome 2L"/>
</dbReference>
<dbReference type="PANTHER" id="PTHR21301">
    <property type="entry name" value="REVERSE TRANSCRIPTASE"/>
    <property type="match status" value="1"/>
</dbReference>
<evidence type="ECO:0000259" key="1">
    <source>
        <dbReference type="Pfam" id="PF01541"/>
    </source>
</evidence>